<dbReference type="InterPro" id="IPR006206">
    <property type="entry name" value="Mevalonate/galactokinase"/>
</dbReference>
<sequence length="383" mass="39240">MSGVEHLPSPDLTAAVTDAFNQCFGTADPSVARAPGRVNLIGEHTDYNGGLCLPIALPHSAYAAMAPREDDVLRVVSGQTGRWEGTTADLHPRTTGDAAYVLGALWAVREAGVPVGGLDLYVDSQVPIGSGLSSSAALICAAAAVVAGGRLSADDLVSASIRAETEGVGAPTGGLDQTVSILATESHAVLLDFGPGRDRVADQVRWLPESAGHTLLVVDSGVRHSHADGGYGNRRSESEAAAEALGVSTLGLASDLSALDDPVLARRARHVVSEIDRVRRVVAAVGAADWAEVGRLFTASHLSLRDDYEVSCDELDAIVEVALAEGALGARMTGGGFGGSAIVLTPRSEVDRIGEAIVARLTALGTTPRLLHSPASAGATLTV</sequence>
<dbReference type="NCBIfam" id="TIGR00131">
    <property type="entry name" value="gal_kin"/>
    <property type="match status" value="1"/>
</dbReference>
<dbReference type="PRINTS" id="PR00959">
    <property type="entry name" value="MEVGALKINASE"/>
</dbReference>
<dbReference type="InterPro" id="IPR014721">
    <property type="entry name" value="Ribsml_uS5_D2-typ_fold_subgr"/>
</dbReference>
<reference evidence="12" key="1">
    <citation type="submission" date="2015-08" db="EMBL/GenBank/DDBJ databases">
        <authorList>
            <person name="Babu N.S."/>
            <person name="Beckwith C.J."/>
            <person name="Beseler K.G."/>
            <person name="Brison A."/>
            <person name="Carone J.V."/>
            <person name="Caskin T.P."/>
            <person name="Diamond M."/>
            <person name="Durham M.E."/>
            <person name="Foxe J.M."/>
            <person name="Go M."/>
            <person name="Henderson B.A."/>
            <person name="Jones I.B."/>
            <person name="McGettigan J.A."/>
            <person name="Micheletti S.J."/>
            <person name="Nasrallah M.E."/>
            <person name="Ortiz D."/>
            <person name="Piller C.R."/>
            <person name="Privatt S.R."/>
            <person name="Schneider S.L."/>
            <person name="Sharp S."/>
            <person name="Smith T.C."/>
            <person name="Stanton J.D."/>
            <person name="Ullery H.E."/>
            <person name="Wilson R.J."/>
            <person name="Serrano M.G."/>
            <person name="Buck G."/>
            <person name="Lee V."/>
            <person name="Wang Y."/>
            <person name="Carvalho R."/>
            <person name="Voegtly L."/>
            <person name="Shi R."/>
            <person name="Duckworth R."/>
            <person name="Johnson A."/>
            <person name="Loviza R."/>
            <person name="Walstead R."/>
            <person name="Shah Z."/>
            <person name="Kiflezghi M."/>
            <person name="Wade K."/>
            <person name="Ball S.L."/>
            <person name="Bradley K.W."/>
            <person name="Asai D.J."/>
            <person name="Bowman C.A."/>
            <person name="Russell D.A."/>
            <person name="Pope W.H."/>
            <person name="Jacobs-Sera D."/>
            <person name="Hendrix R.W."/>
            <person name="Hatfull G.F."/>
        </authorList>
    </citation>
    <scope>NUCLEOTIDE SEQUENCE</scope>
</reference>
<dbReference type="PANTHER" id="PTHR10457">
    <property type="entry name" value="MEVALONATE KINASE/GALACTOKINASE"/>
    <property type="match status" value="1"/>
</dbReference>
<evidence type="ECO:0000256" key="2">
    <source>
        <dbReference type="ARBA" id="ARBA00022679"/>
    </source>
</evidence>
<dbReference type="GO" id="GO:0005829">
    <property type="term" value="C:cytosol"/>
    <property type="evidence" value="ECO:0007669"/>
    <property type="project" value="TreeGrafter"/>
</dbReference>
<evidence type="ECO:0000313" key="12">
    <source>
        <dbReference type="EMBL" id="CUR57645.1"/>
    </source>
</evidence>
<dbReference type="Pfam" id="PF00288">
    <property type="entry name" value="GHMP_kinases_N"/>
    <property type="match status" value="1"/>
</dbReference>
<gene>
    <name evidence="12" type="ORF">NOCA2430015</name>
</gene>
<evidence type="ECO:0000256" key="8">
    <source>
        <dbReference type="ARBA" id="ARBA00023277"/>
    </source>
</evidence>
<dbReference type="Gene3D" id="3.30.70.890">
    <property type="entry name" value="GHMP kinase, C-terminal domain"/>
    <property type="match status" value="1"/>
</dbReference>
<protein>
    <submittedName>
        <fullName evidence="12">Galactokinase</fullName>
        <ecNumber evidence="12">2.7.1.6</ecNumber>
    </submittedName>
</protein>
<evidence type="ECO:0000256" key="4">
    <source>
        <dbReference type="ARBA" id="ARBA00022741"/>
    </source>
</evidence>
<dbReference type="AlphaFoldDB" id="A0A2P2C6M7"/>
<evidence type="ECO:0000256" key="5">
    <source>
        <dbReference type="ARBA" id="ARBA00022777"/>
    </source>
</evidence>
<dbReference type="PANTHER" id="PTHR10457:SF7">
    <property type="entry name" value="GALACTOKINASE-RELATED"/>
    <property type="match status" value="1"/>
</dbReference>
<dbReference type="PIRSF" id="PIRSF000530">
    <property type="entry name" value="Galactokinase"/>
    <property type="match status" value="1"/>
</dbReference>
<evidence type="ECO:0000256" key="3">
    <source>
        <dbReference type="ARBA" id="ARBA00022723"/>
    </source>
</evidence>
<dbReference type="InterPro" id="IPR013750">
    <property type="entry name" value="GHMP_kinase_C_dom"/>
</dbReference>
<proteinExistence type="inferred from homology"/>
<dbReference type="InterPro" id="IPR020568">
    <property type="entry name" value="Ribosomal_Su5_D2-typ_SF"/>
</dbReference>
<dbReference type="GO" id="GO:0005524">
    <property type="term" value="F:ATP binding"/>
    <property type="evidence" value="ECO:0007669"/>
    <property type="project" value="UniProtKB-KW"/>
</dbReference>
<dbReference type="InterPro" id="IPR006204">
    <property type="entry name" value="GHMP_kinase_N_dom"/>
</dbReference>
<evidence type="ECO:0000259" key="11">
    <source>
        <dbReference type="Pfam" id="PF10509"/>
    </source>
</evidence>
<feature type="domain" description="GHMP kinase N-terminal" evidence="9">
    <location>
        <begin position="100"/>
        <end position="182"/>
    </location>
</feature>
<organism evidence="12">
    <name type="scientific">metagenome</name>
    <dbReference type="NCBI Taxonomy" id="256318"/>
    <lineage>
        <taxon>unclassified sequences</taxon>
        <taxon>metagenomes</taxon>
    </lineage>
</organism>
<dbReference type="EMBL" id="CZKA01000038">
    <property type="protein sequence ID" value="CUR57645.1"/>
    <property type="molecule type" value="Genomic_DNA"/>
</dbReference>
<accession>A0A2P2C6M7</accession>
<evidence type="ECO:0000259" key="9">
    <source>
        <dbReference type="Pfam" id="PF00288"/>
    </source>
</evidence>
<dbReference type="FunFam" id="3.30.70.890:FF:000001">
    <property type="entry name" value="Galactokinase"/>
    <property type="match status" value="1"/>
</dbReference>
<keyword evidence="8" id="KW-0119">Carbohydrate metabolism</keyword>
<dbReference type="Pfam" id="PF10509">
    <property type="entry name" value="GalKase_gal_bdg"/>
    <property type="match status" value="1"/>
</dbReference>
<feature type="domain" description="GHMP kinase C-terminal" evidence="10">
    <location>
        <begin position="284"/>
        <end position="358"/>
    </location>
</feature>
<dbReference type="InterPro" id="IPR006203">
    <property type="entry name" value="GHMP_knse_ATP-bd_CS"/>
</dbReference>
<name>A0A2P2C6M7_9ZZZZ</name>
<comment type="similarity">
    <text evidence="1">Belongs to the GHMP kinase family. GalK subfamily.</text>
</comment>
<dbReference type="EC" id="2.7.1.6" evidence="12"/>
<keyword evidence="2 12" id="KW-0808">Transferase</keyword>
<dbReference type="InterPro" id="IPR019539">
    <property type="entry name" value="GalKase_N"/>
</dbReference>
<keyword evidence="6" id="KW-0067">ATP-binding</keyword>
<keyword evidence="5 12" id="KW-0418">Kinase</keyword>
<dbReference type="GO" id="GO:0004335">
    <property type="term" value="F:galactokinase activity"/>
    <property type="evidence" value="ECO:0007669"/>
    <property type="project" value="UniProtKB-EC"/>
</dbReference>
<dbReference type="InterPro" id="IPR000705">
    <property type="entry name" value="Galactokinase"/>
</dbReference>
<dbReference type="PRINTS" id="PR00473">
    <property type="entry name" value="GALCTOKINASE"/>
</dbReference>
<evidence type="ECO:0000256" key="7">
    <source>
        <dbReference type="ARBA" id="ARBA00022842"/>
    </source>
</evidence>
<keyword evidence="3" id="KW-0479">Metal-binding</keyword>
<keyword evidence="4" id="KW-0547">Nucleotide-binding</keyword>
<feature type="domain" description="Galactokinase N-terminal" evidence="11">
    <location>
        <begin position="19"/>
        <end position="67"/>
    </location>
</feature>
<dbReference type="Gene3D" id="3.30.230.10">
    <property type="match status" value="1"/>
</dbReference>
<dbReference type="Pfam" id="PF08544">
    <property type="entry name" value="GHMP_kinases_C"/>
    <property type="match status" value="1"/>
</dbReference>
<dbReference type="PROSITE" id="PS00627">
    <property type="entry name" value="GHMP_KINASES_ATP"/>
    <property type="match status" value="1"/>
</dbReference>
<dbReference type="InterPro" id="IPR019741">
    <property type="entry name" value="Galactokinase_CS"/>
</dbReference>
<dbReference type="GO" id="GO:0006012">
    <property type="term" value="P:galactose metabolic process"/>
    <property type="evidence" value="ECO:0007669"/>
    <property type="project" value="InterPro"/>
</dbReference>
<dbReference type="SUPFAM" id="SSF55060">
    <property type="entry name" value="GHMP Kinase, C-terminal domain"/>
    <property type="match status" value="1"/>
</dbReference>
<dbReference type="SUPFAM" id="SSF54211">
    <property type="entry name" value="Ribosomal protein S5 domain 2-like"/>
    <property type="match status" value="1"/>
</dbReference>
<keyword evidence="7" id="KW-0460">Magnesium</keyword>
<dbReference type="GO" id="GO:0046872">
    <property type="term" value="F:metal ion binding"/>
    <property type="evidence" value="ECO:0007669"/>
    <property type="project" value="UniProtKB-KW"/>
</dbReference>
<dbReference type="PROSITE" id="PS00106">
    <property type="entry name" value="GALACTOKINASE"/>
    <property type="match status" value="1"/>
</dbReference>
<evidence type="ECO:0000256" key="6">
    <source>
        <dbReference type="ARBA" id="ARBA00022840"/>
    </source>
</evidence>
<evidence type="ECO:0000256" key="1">
    <source>
        <dbReference type="ARBA" id="ARBA00006566"/>
    </source>
</evidence>
<evidence type="ECO:0000259" key="10">
    <source>
        <dbReference type="Pfam" id="PF08544"/>
    </source>
</evidence>
<dbReference type="InterPro" id="IPR036554">
    <property type="entry name" value="GHMP_kinase_C_sf"/>
</dbReference>